<comment type="caution">
    <text evidence="3">The sequence shown here is derived from an EMBL/GenBank/DDBJ whole genome shotgun (WGS) entry which is preliminary data.</text>
</comment>
<dbReference type="STRING" id="1592317.DPF_2106"/>
<dbReference type="Pfam" id="PF00391">
    <property type="entry name" value="PEP-utilizers"/>
    <property type="match status" value="1"/>
</dbReference>
<keyword evidence="4" id="KW-1185">Reference proteome</keyword>
<dbReference type="Gene3D" id="3.30.1490.20">
    <property type="entry name" value="ATP-grasp fold, A domain"/>
    <property type="match status" value="1"/>
</dbReference>
<feature type="domain" description="PEP-utilising enzyme mobile" evidence="1">
    <location>
        <begin position="730"/>
        <end position="789"/>
    </location>
</feature>
<dbReference type="InterPro" id="IPR008279">
    <property type="entry name" value="PEP-util_enz_mobile_dom"/>
</dbReference>
<accession>A0A194AJG5</accession>
<dbReference type="InterPro" id="IPR051549">
    <property type="entry name" value="PEP_Utilizing_Enz"/>
</dbReference>
<dbReference type="AlphaFoldDB" id="A0A194AJG5"/>
<proteinExistence type="predicted"/>
<dbReference type="InterPro" id="IPR036637">
    <property type="entry name" value="Phosphohistidine_dom_sf"/>
</dbReference>
<dbReference type="GO" id="GO:0005524">
    <property type="term" value="F:ATP binding"/>
    <property type="evidence" value="ECO:0007669"/>
    <property type="project" value="InterPro"/>
</dbReference>
<dbReference type="Pfam" id="PF01326">
    <property type="entry name" value="PPDK_N"/>
    <property type="match status" value="1"/>
</dbReference>
<dbReference type="NCBIfam" id="NF004508">
    <property type="entry name" value="PRK05849.1"/>
    <property type="match status" value="1"/>
</dbReference>
<reference evidence="4" key="1">
    <citation type="submission" date="2016-06" db="EMBL/GenBank/DDBJ databases">
        <title>Draft genome sequence of Desulfoplanes formicivorans strain Pf12B.</title>
        <authorList>
            <person name="Watanabe M."/>
            <person name="Kojima H."/>
            <person name="Fukui M."/>
        </authorList>
    </citation>
    <scope>NUCLEOTIDE SEQUENCE [LARGE SCALE GENOMIC DNA]</scope>
    <source>
        <strain evidence="4">Pf12B</strain>
    </source>
</reference>
<feature type="domain" description="Pyruvate phosphate dikinase AMP/ATP-binding" evidence="2">
    <location>
        <begin position="25"/>
        <end position="143"/>
    </location>
</feature>
<dbReference type="RefSeq" id="WP_069859615.1">
    <property type="nucleotide sequence ID" value="NZ_BDFE01000017.1"/>
</dbReference>
<evidence type="ECO:0000313" key="4">
    <source>
        <dbReference type="Proteomes" id="UP000095200"/>
    </source>
</evidence>
<evidence type="ECO:0000259" key="2">
    <source>
        <dbReference type="Pfam" id="PF01326"/>
    </source>
</evidence>
<evidence type="ECO:0000313" key="3">
    <source>
        <dbReference type="EMBL" id="GAU09380.1"/>
    </source>
</evidence>
<sequence length="805" mass="91553">MKSIKHSPSKSTFQFRFSSKAETLKKIKELSKSINIPKFIFFNMKEWREKHEAIIDRISSLFQGELIAIRSSATCEDGAKNSFAGAFTSILNVDSNNRYYLRDAVDTVFKSYPDQHVDNQVLIQEMVRDVDVSGVILTRCVDDGSPYYVLNYDDETGDTESITGGKGVHKTVLVYRNYTPEYCDSNRVLQMLELAKCIESLCGLIPLDIEFALDKKGVMHLLQVRRVSTAGVWHPDTEHRVSRTIPHMERFISDLSNRRKTLFGDYTLFGNMSDWNPAELIGVIPSPLAASLFRALISAHAWSESRAQMGYRRIPHTELMVLIGGHAYIDIRASFNSFLPEGIPNKIGEKLVAAWLQRLADNPSLHDKVEFDVLHTVLDFEFEKNFSQRYSEILNNSEKKIYKDLLRTLTNKVLDTSRNGSLNKALAKIEKLSAFQSPEYLEFQTSSPTALISHIQALLEDCLYYGTIPFSIIARHAFIAETFLRSAISRCALTEKRVAEFKSSFRTIMGDLSRDIQRVCQGQIDVDAFQEQYGHLRPGTFDIMSPCYRDRTDLFDNCMYFENKNVHANFILSDIEKKYINNLLREIGVTFIDSESFFEYAKIAIQGREYAKFIFSRNLSAILESIADWGCFYGLGREDLSLLSICDILDTCHNSIRGKITTELMYKVDHARIDQSLARVFKLSYLVRGVRDIHVVPIHRSEPNFITQKQIERPIVFLSPTTLDGTSINNCIVCIENADPGFDWIFTKGIAGLITKYGGANSHMAIRCAELQLPAAIGCGEELFQRLKQARKIDLNCGSKTIRTI</sequence>
<organism evidence="3 4">
    <name type="scientific">Desulfoplanes formicivorans</name>
    <dbReference type="NCBI Taxonomy" id="1592317"/>
    <lineage>
        <taxon>Bacteria</taxon>
        <taxon>Pseudomonadati</taxon>
        <taxon>Thermodesulfobacteriota</taxon>
        <taxon>Desulfovibrionia</taxon>
        <taxon>Desulfovibrionales</taxon>
        <taxon>Desulfoplanaceae</taxon>
        <taxon>Desulfoplanes</taxon>
    </lineage>
</organism>
<dbReference type="InterPro" id="IPR013815">
    <property type="entry name" value="ATP_grasp_subdomain_1"/>
</dbReference>
<dbReference type="SUPFAM" id="SSF52009">
    <property type="entry name" value="Phosphohistidine domain"/>
    <property type="match status" value="1"/>
</dbReference>
<dbReference type="PANTHER" id="PTHR43615:SF1">
    <property type="entry name" value="PPDK_N DOMAIN-CONTAINING PROTEIN"/>
    <property type="match status" value="1"/>
</dbReference>
<dbReference type="OrthoDB" id="3590125at2"/>
<dbReference type="InterPro" id="IPR002192">
    <property type="entry name" value="PPDK_AMP/ATP-bd"/>
</dbReference>
<dbReference type="PANTHER" id="PTHR43615">
    <property type="entry name" value="PHOSPHOENOLPYRUVATE SYNTHASE-RELATED"/>
    <property type="match status" value="1"/>
</dbReference>
<evidence type="ECO:0000259" key="1">
    <source>
        <dbReference type="Pfam" id="PF00391"/>
    </source>
</evidence>
<protein>
    <recommendedName>
        <fullName evidence="5">Phosphoenolpyruvate synthase</fullName>
    </recommendedName>
</protein>
<dbReference type="SUPFAM" id="SSF56059">
    <property type="entry name" value="Glutathione synthetase ATP-binding domain-like"/>
    <property type="match status" value="1"/>
</dbReference>
<gene>
    <name evidence="3" type="ORF">DPF_2106</name>
</gene>
<dbReference type="GO" id="GO:0016301">
    <property type="term" value="F:kinase activity"/>
    <property type="evidence" value="ECO:0007669"/>
    <property type="project" value="InterPro"/>
</dbReference>
<dbReference type="Proteomes" id="UP000095200">
    <property type="component" value="Unassembled WGS sequence"/>
</dbReference>
<evidence type="ECO:0008006" key="5">
    <source>
        <dbReference type="Google" id="ProtNLM"/>
    </source>
</evidence>
<name>A0A194AJG5_9BACT</name>
<dbReference type="EMBL" id="BDFE01000017">
    <property type="protein sequence ID" value="GAU09380.1"/>
    <property type="molecule type" value="Genomic_DNA"/>
</dbReference>
<dbReference type="Gene3D" id="3.50.30.10">
    <property type="entry name" value="Phosphohistidine domain"/>
    <property type="match status" value="1"/>
</dbReference>